<evidence type="ECO:0000313" key="4">
    <source>
        <dbReference type="Proteomes" id="UP001218218"/>
    </source>
</evidence>
<reference evidence="3" key="1">
    <citation type="submission" date="2023-03" db="EMBL/GenBank/DDBJ databases">
        <title>Massive genome expansion in bonnet fungi (Mycena s.s.) driven by repeated elements and novel gene families across ecological guilds.</title>
        <authorList>
            <consortium name="Lawrence Berkeley National Laboratory"/>
            <person name="Harder C.B."/>
            <person name="Miyauchi S."/>
            <person name="Viragh M."/>
            <person name="Kuo A."/>
            <person name="Thoen E."/>
            <person name="Andreopoulos B."/>
            <person name="Lu D."/>
            <person name="Skrede I."/>
            <person name="Drula E."/>
            <person name="Henrissat B."/>
            <person name="Morin E."/>
            <person name="Kohler A."/>
            <person name="Barry K."/>
            <person name="LaButti K."/>
            <person name="Morin E."/>
            <person name="Salamov A."/>
            <person name="Lipzen A."/>
            <person name="Mereny Z."/>
            <person name="Hegedus B."/>
            <person name="Baldrian P."/>
            <person name="Stursova M."/>
            <person name="Weitz H."/>
            <person name="Taylor A."/>
            <person name="Grigoriev I.V."/>
            <person name="Nagy L.G."/>
            <person name="Martin F."/>
            <person name="Kauserud H."/>
        </authorList>
    </citation>
    <scope>NUCLEOTIDE SEQUENCE</scope>
    <source>
        <strain evidence="3">CBHHK002</strain>
    </source>
</reference>
<feature type="region of interest" description="Disordered" evidence="2">
    <location>
        <begin position="1"/>
        <end position="21"/>
    </location>
</feature>
<feature type="coiled-coil region" evidence="1">
    <location>
        <begin position="35"/>
        <end position="69"/>
    </location>
</feature>
<organism evidence="3 4">
    <name type="scientific">Mycena albidolilacea</name>
    <dbReference type="NCBI Taxonomy" id="1033008"/>
    <lineage>
        <taxon>Eukaryota</taxon>
        <taxon>Fungi</taxon>
        <taxon>Dikarya</taxon>
        <taxon>Basidiomycota</taxon>
        <taxon>Agaricomycotina</taxon>
        <taxon>Agaricomycetes</taxon>
        <taxon>Agaricomycetidae</taxon>
        <taxon>Agaricales</taxon>
        <taxon>Marasmiineae</taxon>
        <taxon>Mycenaceae</taxon>
        <taxon>Mycena</taxon>
    </lineage>
</organism>
<evidence type="ECO:0000256" key="2">
    <source>
        <dbReference type="SAM" id="MobiDB-lite"/>
    </source>
</evidence>
<dbReference type="AlphaFoldDB" id="A0AAD7AEP5"/>
<protein>
    <submittedName>
        <fullName evidence="3">Uncharacterized protein</fullName>
    </submittedName>
</protein>
<comment type="caution">
    <text evidence="3">The sequence shown here is derived from an EMBL/GenBank/DDBJ whole genome shotgun (WGS) entry which is preliminary data.</text>
</comment>
<keyword evidence="4" id="KW-1185">Reference proteome</keyword>
<sequence>MAGSKREASDSSMPPSSAAHQADMARLAAEYEIIVARLTGQLDLAKAALRQEEEINTRLKEENTRLIKHIDVLVDVFAGSIHEILRDSMRCFTPLQPAPTAGPKLEIIAQGDPPLCWAPRGSTAVFVSGPPVSPIEGMLSPALVLHGRLAPHYWEPGRSAAAAVPIPIIPPPAAVSTVARV</sequence>
<feature type="compositionally biased region" description="Low complexity" evidence="2">
    <location>
        <begin position="10"/>
        <end position="19"/>
    </location>
</feature>
<proteinExistence type="predicted"/>
<dbReference type="Proteomes" id="UP001218218">
    <property type="component" value="Unassembled WGS sequence"/>
</dbReference>
<evidence type="ECO:0000313" key="3">
    <source>
        <dbReference type="EMBL" id="KAJ7356780.1"/>
    </source>
</evidence>
<dbReference type="EMBL" id="JARIHO010000008">
    <property type="protein sequence ID" value="KAJ7356780.1"/>
    <property type="molecule type" value="Genomic_DNA"/>
</dbReference>
<accession>A0AAD7AEP5</accession>
<keyword evidence="1" id="KW-0175">Coiled coil</keyword>
<gene>
    <name evidence="3" type="ORF">DFH08DRAFT_1047737</name>
</gene>
<name>A0AAD7AEP5_9AGAR</name>
<evidence type="ECO:0000256" key="1">
    <source>
        <dbReference type="SAM" id="Coils"/>
    </source>
</evidence>